<name>A0A6B0SPD7_9EURY</name>
<feature type="transmembrane region" description="Helical" evidence="2">
    <location>
        <begin position="235"/>
        <end position="258"/>
    </location>
</feature>
<dbReference type="OrthoDB" id="27885at2157"/>
<dbReference type="InterPro" id="IPR055769">
    <property type="entry name" value="DUF7345"/>
</dbReference>
<keyword evidence="2" id="KW-1133">Transmembrane helix</keyword>
<evidence type="ECO:0000313" key="5">
    <source>
        <dbReference type="Proteomes" id="UP000471521"/>
    </source>
</evidence>
<accession>A0A6B0SPD7</accession>
<keyword evidence="2" id="KW-0472">Membrane</keyword>
<sequence length="284" mass="29870">MHRGLACWVAGLLVVATLVAPAASAGTPEGAFGVGQEDFEPDNVTLSASLDDDGSAAWSFKYRMELATDNETAAFESLQQDIDQNRSDYVDRFRSRIESTVGSAENATGREMSVENVSVRAFQQPGGEFVDSYGFVEYTFEWNGFAAVEGERVSAGDALEGFYLNNETALQFSWQDGYEVVDTDPPADESSETSVRWTGPKDFGTGQPSLVIEPSESAGTTTTTAASPDEEGGSVLIPVLAGGVIAVVVLGGGAWLYWRREDHEGGAGAPTASADDGSGPGGPP</sequence>
<evidence type="ECO:0000259" key="3">
    <source>
        <dbReference type="Pfam" id="PF24036"/>
    </source>
</evidence>
<feature type="non-terminal residue" evidence="4">
    <location>
        <position position="284"/>
    </location>
</feature>
<evidence type="ECO:0000256" key="2">
    <source>
        <dbReference type="SAM" id="Phobius"/>
    </source>
</evidence>
<dbReference type="Pfam" id="PF24036">
    <property type="entry name" value="DUF7345"/>
    <property type="match status" value="1"/>
</dbReference>
<feature type="region of interest" description="Disordered" evidence="1">
    <location>
        <begin position="264"/>
        <end position="284"/>
    </location>
</feature>
<dbReference type="AlphaFoldDB" id="A0A6B0SPD7"/>
<feature type="domain" description="DUF7345" evidence="3">
    <location>
        <begin position="49"/>
        <end position="178"/>
    </location>
</feature>
<feature type="region of interest" description="Disordered" evidence="1">
    <location>
        <begin position="182"/>
        <end position="232"/>
    </location>
</feature>
<proteinExistence type="predicted"/>
<gene>
    <name evidence="4" type="ORF">GRX66_17725</name>
</gene>
<comment type="caution">
    <text evidence="4">The sequence shown here is derived from an EMBL/GenBank/DDBJ whole genome shotgun (WGS) entry which is preliminary data.</text>
</comment>
<feature type="compositionally biased region" description="Acidic residues" evidence="1">
    <location>
        <begin position="182"/>
        <end position="191"/>
    </location>
</feature>
<evidence type="ECO:0000313" key="4">
    <source>
        <dbReference type="EMBL" id="MXR22336.1"/>
    </source>
</evidence>
<dbReference type="EMBL" id="WUUU01000248">
    <property type="protein sequence ID" value="MXR22336.1"/>
    <property type="molecule type" value="Genomic_DNA"/>
</dbReference>
<organism evidence="4 5">
    <name type="scientific">Halobacterium bonnevillei</name>
    <dbReference type="NCBI Taxonomy" id="2692200"/>
    <lineage>
        <taxon>Archaea</taxon>
        <taxon>Methanobacteriati</taxon>
        <taxon>Methanobacteriota</taxon>
        <taxon>Stenosarchaea group</taxon>
        <taxon>Halobacteria</taxon>
        <taxon>Halobacteriales</taxon>
        <taxon>Halobacteriaceae</taxon>
        <taxon>Halobacterium</taxon>
    </lineage>
</organism>
<reference evidence="4 5" key="1">
    <citation type="submission" date="2019-12" db="EMBL/GenBank/DDBJ databases">
        <title>Isolation and characterization of three novel carbon monoxide-oxidizing members of Halobacteria from salione crusts and soils.</title>
        <authorList>
            <person name="Myers M.R."/>
            <person name="King G.M."/>
        </authorList>
    </citation>
    <scope>NUCLEOTIDE SEQUENCE [LARGE SCALE GENOMIC DNA]</scope>
    <source>
        <strain evidence="4 5">PCN9</strain>
    </source>
</reference>
<protein>
    <recommendedName>
        <fullName evidence="3">DUF7345 domain-containing protein</fullName>
    </recommendedName>
</protein>
<dbReference type="RefSeq" id="WP_159527689.1">
    <property type="nucleotide sequence ID" value="NZ_WUUU01000248.1"/>
</dbReference>
<keyword evidence="2" id="KW-0812">Transmembrane</keyword>
<keyword evidence="5" id="KW-1185">Reference proteome</keyword>
<dbReference type="Proteomes" id="UP000471521">
    <property type="component" value="Unassembled WGS sequence"/>
</dbReference>
<evidence type="ECO:0000256" key="1">
    <source>
        <dbReference type="SAM" id="MobiDB-lite"/>
    </source>
</evidence>